<evidence type="ECO:0000256" key="7">
    <source>
        <dbReference type="ARBA" id="ARBA00023136"/>
    </source>
</evidence>
<feature type="transmembrane region" description="Helical" evidence="8">
    <location>
        <begin position="182"/>
        <end position="200"/>
    </location>
</feature>
<feature type="transmembrane region" description="Helical" evidence="8">
    <location>
        <begin position="296"/>
        <end position="316"/>
    </location>
</feature>
<comment type="caution">
    <text evidence="9">The sequence shown here is derived from an EMBL/GenBank/DDBJ whole genome shotgun (WGS) entry which is preliminary data.</text>
</comment>
<dbReference type="GO" id="GO:0009103">
    <property type="term" value="P:lipopolysaccharide biosynthetic process"/>
    <property type="evidence" value="ECO:0007669"/>
    <property type="project" value="UniProtKB-ARBA"/>
</dbReference>
<name>B7AUL7_9FIRM</name>
<dbReference type="InterPro" id="IPR050297">
    <property type="entry name" value="LipidA_mod_glycosyltrf_83"/>
</dbReference>
<reference evidence="9 10" key="1">
    <citation type="submission" date="2008-11" db="EMBL/GenBank/DDBJ databases">
        <title>Draft genome sequence of Bacteroides pectinophilus (ATCC 43243).</title>
        <authorList>
            <person name="Sudarsanam P."/>
            <person name="Ley R."/>
            <person name="Guruge J."/>
            <person name="Turnbaugh P.J."/>
            <person name="Mahowald M."/>
            <person name="Liep D."/>
            <person name="Gordon J."/>
        </authorList>
    </citation>
    <scope>NUCLEOTIDE SEQUENCE [LARGE SCALE GENOMIC DNA]</scope>
    <source>
        <strain evidence="9 10">ATCC 43243</strain>
    </source>
</reference>
<comment type="subcellular location">
    <subcellularLocation>
        <location evidence="1">Cell membrane</location>
        <topology evidence="1">Multi-pass membrane protein</topology>
    </subcellularLocation>
</comment>
<evidence type="ECO:0008006" key="11">
    <source>
        <dbReference type="Google" id="ProtNLM"/>
    </source>
</evidence>
<evidence type="ECO:0000313" key="10">
    <source>
        <dbReference type="Proteomes" id="UP000003136"/>
    </source>
</evidence>
<evidence type="ECO:0000256" key="6">
    <source>
        <dbReference type="ARBA" id="ARBA00022989"/>
    </source>
</evidence>
<feature type="transmembrane region" description="Helical" evidence="8">
    <location>
        <begin position="229"/>
        <end position="246"/>
    </location>
</feature>
<reference evidence="9 10" key="2">
    <citation type="submission" date="2008-11" db="EMBL/GenBank/DDBJ databases">
        <authorList>
            <person name="Fulton L."/>
            <person name="Clifton S."/>
            <person name="Fulton B."/>
            <person name="Xu J."/>
            <person name="Minx P."/>
            <person name="Pepin K.H."/>
            <person name="Johnson M."/>
            <person name="Bhonagiri V."/>
            <person name="Nash W.E."/>
            <person name="Mardis E.R."/>
            <person name="Wilson R.K."/>
        </authorList>
    </citation>
    <scope>NUCLEOTIDE SEQUENCE [LARGE SCALE GENOMIC DNA]</scope>
    <source>
        <strain evidence="9 10">ATCC 43243</strain>
    </source>
</reference>
<evidence type="ECO:0000256" key="8">
    <source>
        <dbReference type="SAM" id="Phobius"/>
    </source>
</evidence>
<keyword evidence="3" id="KW-0328">Glycosyltransferase</keyword>
<evidence type="ECO:0000256" key="5">
    <source>
        <dbReference type="ARBA" id="ARBA00022692"/>
    </source>
</evidence>
<feature type="transmembrane region" description="Helical" evidence="8">
    <location>
        <begin position="488"/>
        <end position="504"/>
    </location>
</feature>
<gene>
    <name evidence="9" type="ORF">BACPEC_02415</name>
</gene>
<dbReference type="PANTHER" id="PTHR33908:SF11">
    <property type="entry name" value="MEMBRANE PROTEIN"/>
    <property type="match status" value="1"/>
</dbReference>
<feature type="transmembrane region" description="Helical" evidence="8">
    <location>
        <begin position="61"/>
        <end position="84"/>
    </location>
</feature>
<keyword evidence="7 8" id="KW-0472">Membrane</keyword>
<evidence type="ECO:0000313" key="9">
    <source>
        <dbReference type="EMBL" id="EEC55908.1"/>
    </source>
</evidence>
<evidence type="ECO:0000256" key="4">
    <source>
        <dbReference type="ARBA" id="ARBA00022679"/>
    </source>
</evidence>
<feature type="transmembrane region" description="Helical" evidence="8">
    <location>
        <begin position="462"/>
        <end position="482"/>
    </location>
</feature>
<feature type="transmembrane region" description="Helical" evidence="8">
    <location>
        <begin position="96"/>
        <end position="115"/>
    </location>
</feature>
<dbReference type="Proteomes" id="UP000003136">
    <property type="component" value="Unassembled WGS sequence"/>
</dbReference>
<dbReference type="eggNOG" id="COG1807">
    <property type="taxonomic scope" value="Bacteria"/>
</dbReference>
<dbReference type="STRING" id="483218.BACPEC_02415"/>
<dbReference type="AlphaFoldDB" id="B7AUL7"/>
<feature type="transmembrane region" description="Helical" evidence="8">
    <location>
        <begin position="252"/>
        <end position="284"/>
    </location>
</feature>
<keyword evidence="2" id="KW-1003">Cell membrane</keyword>
<dbReference type="GO" id="GO:0005886">
    <property type="term" value="C:plasma membrane"/>
    <property type="evidence" value="ECO:0007669"/>
    <property type="project" value="UniProtKB-SubCell"/>
</dbReference>
<keyword evidence="5 8" id="KW-0812">Transmembrane</keyword>
<evidence type="ECO:0000256" key="3">
    <source>
        <dbReference type="ARBA" id="ARBA00022676"/>
    </source>
</evidence>
<accession>B7AUL7</accession>
<dbReference type="GO" id="GO:0016763">
    <property type="term" value="F:pentosyltransferase activity"/>
    <property type="evidence" value="ECO:0007669"/>
    <property type="project" value="TreeGrafter"/>
</dbReference>
<evidence type="ECO:0000256" key="1">
    <source>
        <dbReference type="ARBA" id="ARBA00004651"/>
    </source>
</evidence>
<dbReference type="PANTHER" id="PTHR33908">
    <property type="entry name" value="MANNOSYLTRANSFERASE YKCB-RELATED"/>
    <property type="match status" value="1"/>
</dbReference>
<feature type="transmembrane region" description="Helical" evidence="8">
    <location>
        <begin position="151"/>
        <end position="170"/>
    </location>
</feature>
<keyword evidence="6 8" id="KW-1133">Transmembrane helix</keyword>
<proteinExistence type="predicted"/>
<protein>
    <recommendedName>
        <fullName evidence="11">Glycosyltransferase RgtA/B/C/D-like domain-containing protein</fullName>
    </recommendedName>
</protein>
<organism evidence="9 10">
    <name type="scientific">[Bacteroides] pectinophilus ATCC 43243</name>
    <dbReference type="NCBI Taxonomy" id="483218"/>
    <lineage>
        <taxon>Bacteria</taxon>
        <taxon>Bacillati</taxon>
        <taxon>Bacillota</taxon>
        <taxon>Clostridia</taxon>
        <taxon>Eubacteriales</taxon>
    </lineage>
</organism>
<keyword evidence="10" id="KW-1185">Reference proteome</keyword>
<evidence type="ECO:0000256" key="2">
    <source>
        <dbReference type="ARBA" id="ARBA00022475"/>
    </source>
</evidence>
<dbReference type="HOGENOM" id="CLU_024120_0_0_9"/>
<feature type="transmembrane region" description="Helical" evidence="8">
    <location>
        <begin position="20"/>
        <end position="41"/>
    </location>
</feature>
<sequence>MITRKYLMGDGFTGKVEHGVKMLIMVLWSVIMLGLFFVCIIETVDLVGDMDVSFNSDSPVINILCILVFMLIAAAITLMVKRFIPDRVINSIRKNRNIIGIIITAAVGIFLVWWISITHYEPVSDQILCFEMARQFIDGNYSNWSTGYMSVYPFQNGIVMFDVMLLGMFGDSAYIAFQYVNVAFFINAVVSMYVISRYIFKENSSIWTWLVTVTFYPFAMYVVFCYGTMTGFSLAMTAAMFMFIYFDRRKLVYMIPCGIAMTLSLIMKSNYAIVLVGIALYLLFDSVMTKKLKSTIGLVIVLAIYIAGSRSFNIAVEKLTDTPLAQGIPKIAWVAMGMNESVNTPGWFDNYNGYVYEKNNRDQDATVAEAISHIKQRGKAILTTNPLRFYYKKITSQWNNPTWECFDMQERESHTPDYAIKAAVRDGNNTVWKELMNIVQTLINFGVLIYIAGCWKRFDSLTVYELFNAVLMIGGFVFFTFWEAKSQYVAPYYFVIIPYAVIGWKSMINKISDMASELAGRKKNE</sequence>
<keyword evidence="4" id="KW-0808">Transferase</keyword>
<dbReference type="EMBL" id="ABVQ01000037">
    <property type="protein sequence ID" value="EEC55908.1"/>
    <property type="molecule type" value="Genomic_DNA"/>
</dbReference>